<keyword evidence="1" id="KW-0732">Signal</keyword>
<dbReference type="Proteomes" id="UP000198981">
    <property type="component" value="Unassembled WGS sequence"/>
</dbReference>
<gene>
    <name evidence="2" type="ORF">SAMN03159343_3960</name>
</gene>
<evidence type="ECO:0000256" key="1">
    <source>
        <dbReference type="SAM" id="SignalP"/>
    </source>
</evidence>
<dbReference type="PROSITE" id="PS51257">
    <property type="entry name" value="PROKAR_LIPOPROTEIN"/>
    <property type="match status" value="1"/>
</dbReference>
<dbReference type="STRING" id="1960309.SAMN03159343_3960"/>
<dbReference type="OrthoDB" id="3721452at2"/>
<feature type="chain" id="PRO_5038347794" evidence="1">
    <location>
        <begin position="21"/>
        <end position="381"/>
    </location>
</feature>
<evidence type="ECO:0000313" key="2">
    <source>
        <dbReference type="EMBL" id="SCX59577.1"/>
    </source>
</evidence>
<dbReference type="RefSeq" id="WP_092807609.1">
    <property type="nucleotide sequence ID" value="NZ_FMUH01000008.1"/>
</dbReference>
<dbReference type="AlphaFoldDB" id="A0A1G4Z1L4"/>
<keyword evidence="3" id="KW-1185">Reference proteome</keyword>
<reference evidence="3" key="1">
    <citation type="submission" date="2016-10" db="EMBL/GenBank/DDBJ databases">
        <authorList>
            <person name="Varghese N."/>
            <person name="Submissions S."/>
        </authorList>
    </citation>
    <scope>NUCLEOTIDE SEQUENCE [LARGE SCALE GENOMIC DNA]</scope>
    <source>
        <strain evidence="3">DSM 45722</strain>
    </source>
</reference>
<sequence>MIVDRALTALLAAAAVTAVALTGCSSGSSTSPEADVPQLEAGLVTQQSYVYGLGETPSGEAPNGAHLITPHTHQQLLDVQVTDVLDQSTASLLGLGSGSDTPRAAPEGADVVVASLSVRDLSSPFETGETPLVFELVVGEQRTPVPGAFGEYSYAGAPSPGFWLSPDMTLVVVAPEDQPVWFAVTDEGRTARMDLRTGTLSDDADTAAGLAYYSGRFGDLGGASGSAAGTATDLLGQYAPVDVTVGLSYAERGFTLSPWLPGQGWVAAGRLWGSVFADLELTGQYAPAIGVTTSSDQVFGLAGADGAVMAPLPESVEVSGTDTFGSLSGTIGVGAVWDLPADFAGGTLTTSLDGAWTVLGNPATFTGAPVTVAPVAFTVPR</sequence>
<evidence type="ECO:0000313" key="3">
    <source>
        <dbReference type="Proteomes" id="UP000198981"/>
    </source>
</evidence>
<proteinExistence type="predicted"/>
<feature type="signal peptide" evidence="1">
    <location>
        <begin position="1"/>
        <end position="20"/>
    </location>
</feature>
<organism evidence="2 3">
    <name type="scientific">Klenkia marina</name>
    <dbReference type="NCBI Taxonomy" id="1960309"/>
    <lineage>
        <taxon>Bacteria</taxon>
        <taxon>Bacillati</taxon>
        <taxon>Actinomycetota</taxon>
        <taxon>Actinomycetes</taxon>
        <taxon>Geodermatophilales</taxon>
        <taxon>Geodermatophilaceae</taxon>
        <taxon>Klenkia</taxon>
    </lineage>
</organism>
<protein>
    <submittedName>
        <fullName evidence="2">Uncharacterized protein</fullName>
    </submittedName>
</protein>
<dbReference type="EMBL" id="FMUH01000008">
    <property type="protein sequence ID" value="SCX59577.1"/>
    <property type="molecule type" value="Genomic_DNA"/>
</dbReference>
<accession>A0A1G4Z1L4</accession>
<name>A0A1G4Z1L4_9ACTN</name>